<dbReference type="Gene3D" id="1.25.40.180">
    <property type="match status" value="3"/>
</dbReference>
<dbReference type="Pfam" id="PF09090">
    <property type="entry name" value="MIF4G_like_2"/>
    <property type="match status" value="1"/>
</dbReference>
<reference evidence="4 5" key="1">
    <citation type="submission" date="2017-06" db="EMBL/GenBank/DDBJ databases">
        <title>Ant-infecting Ophiocordyceps genomes reveal a high diversity of potential behavioral manipulation genes and a possible major role for enterotoxins.</title>
        <authorList>
            <person name="De Bekker C."/>
            <person name="Evans H.C."/>
            <person name="Brachmann A."/>
            <person name="Hughes D.P."/>
        </authorList>
    </citation>
    <scope>NUCLEOTIDE SEQUENCE [LARGE SCALE GENOMIC DNA]</scope>
    <source>
        <strain evidence="4 5">Map16</strain>
    </source>
</reference>
<evidence type="ECO:0000313" key="4">
    <source>
        <dbReference type="EMBL" id="PHH75839.1"/>
    </source>
</evidence>
<dbReference type="EMBL" id="NJES01000194">
    <property type="protein sequence ID" value="PHH75839.1"/>
    <property type="molecule type" value="Genomic_DNA"/>
</dbReference>
<comment type="caution">
    <text evidence="4">The sequence shown here is derived from an EMBL/GenBank/DDBJ whole genome shotgun (WGS) entry which is preliminary data.</text>
</comment>
<feature type="region of interest" description="Disordered" evidence="1">
    <location>
        <begin position="1"/>
        <end position="38"/>
    </location>
</feature>
<evidence type="ECO:0000313" key="5">
    <source>
        <dbReference type="Proteomes" id="UP000226431"/>
    </source>
</evidence>
<dbReference type="InterPro" id="IPR015174">
    <property type="entry name" value="MIF4G-like_typ-2"/>
</dbReference>
<dbReference type="PANTHER" id="PTHR12412:SF2">
    <property type="entry name" value="NUCLEAR CAP-BINDING PROTEIN SUBUNIT 1"/>
    <property type="match status" value="1"/>
</dbReference>
<feature type="domain" description="MIF4G-like type 1" evidence="2">
    <location>
        <begin position="328"/>
        <end position="518"/>
    </location>
</feature>
<organism evidence="4 5">
    <name type="scientific">Ophiocordyceps camponoti-rufipedis</name>
    <dbReference type="NCBI Taxonomy" id="2004952"/>
    <lineage>
        <taxon>Eukaryota</taxon>
        <taxon>Fungi</taxon>
        <taxon>Dikarya</taxon>
        <taxon>Ascomycota</taxon>
        <taxon>Pezizomycotina</taxon>
        <taxon>Sordariomycetes</taxon>
        <taxon>Hypocreomycetidae</taxon>
        <taxon>Hypocreales</taxon>
        <taxon>Ophiocordycipitaceae</taxon>
        <taxon>Ophiocordyceps</taxon>
    </lineage>
</organism>
<evidence type="ECO:0000256" key="1">
    <source>
        <dbReference type="SAM" id="MobiDB-lite"/>
    </source>
</evidence>
<dbReference type="STRING" id="2004952.A0A2C5XL02"/>
<dbReference type="GO" id="GO:0000184">
    <property type="term" value="P:nuclear-transcribed mRNA catabolic process, nonsense-mediated decay"/>
    <property type="evidence" value="ECO:0007669"/>
    <property type="project" value="TreeGrafter"/>
</dbReference>
<evidence type="ECO:0000259" key="2">
    <source>
        <dbReference type="Pfam" id="PF09088"/>
    </source>
</evidence>
<dbReference type="Proteomes" id="UP000226431">
    <property type="component" value="Unassembled WGS sequence"/>
</dbReference>
<accession>A0A2C5XL02</accession>
<name>A0A2C5XL02_9HYPO</name>
<evidence type="ECO:0008006" key="6">
    <source>
        <dbReference type="Google" id="ProtNLM"/>
    </source>
</evidence>
<protein>
    <recommendedName>
        <fullName evidence="6">MIF4G domain-containing protein</fullName>
    </recommendedName>
</protein>
<proteinExistence type="predicted"/>
<dbReference type="SUPFAM" id="SSF48371">
    <property type="entry name" value="ARM repeat"/>
    <property type="match status" value="3"/>
</dbReference>
<evidence type="ECO:0000259" key="3">
    <source>
        <dbReference type="Pfam" id="PF09090"/>
    </source>
</evidence>
<sequence>MADSDRRQAAAGHNNRKRRQRDDDDSYDRRQQRRRTDSLPVPVRLRRQLLALADSPLRQWGAEVQAVARLLHENAEDEQLSRNFVNLSMQLVAEQPLKTPFVAAVVLVVNTLKSDVVEALLARLARDIDGSLGSGEWRRAKLLLKFLACLQPCLKGDGVFPLLEELFGRAADLQTASSDDTIGTEIVKIILLTIPYVMASAPGKFQQKAADLMEKTDIIASEPHALQALVDPFHPEGNDASPTASNNLCMLLQKQLQAEAANNWELACLPRPWQFALEDIEMQEKLSEAPKHELPAINVPQAVVAGPRPLFPEVYLSVYADQEIESVPGPSNIAASLIRDGLVDTLNVLDFNRNAVARYLMDLDCYFAEGTFVKRATPFDELRNFPDGRATWKPEDVAVDTVFSQLFLLPNPECKVVYYHSVLTEACKLAPAAIAPSLGRAIRYLYRNSPRMDLELSHRFLDWFSHHLSNFGFTWKWAEWAEDAQLSDLHPRKWFLVGAMDKEVRLSFAQRIRKTLPEAYQPLVGEDKDKDVPDFKFSDDATPFSAEGQEMGALLKRKGSDDEMQAVMDRVQALASEQGVDPVVANADVFMTTICWVGSKSLSHVLACIDRTKGRLVEVGAASPAARAQIITAVMTYWAAHPGVALSILEKLLNYSIISPVSIVDWALVASSPCGGSEGGHSLAKPHVLELVRNTVAKVSGRIREVLTSADADAQTREKESQSMRDLLGAINAALAVWAAGESDADVMDDGEGGAMIRRWASRWMRVFGRMAAIEEAFMVEAGKGGGAVTTTTMEDGDGEIL</sequence>
<dbReference type="GO" id="GO:0005634">
    <property type="term" value="C:nucleus"/>
    <property type="evidence" value="ECO:0007669"/>
    <property type="project" value="TreeGrafter"/>
</dbReference>
<dbReference type="InterPro" id="IPR015172">
    <property type="entry name" value="MIF4G-like_typ-1"/>
</dbReference>
<dbReference type="InterPro" id="IPR016024">
    <property type="entry name" value="ARM-type_fold"/>
</dbReference>
<feature type="domain" description="MIF4G-like type 2" evidence="3">
    <location>
        <begin position="535"/>
        <end position="776"/>
    </location>
</feature>
<dbReference type="OrthoDB" id="10252707at2759"/>
<feature type="compositionally biased region" description="Basic and acidic residues" evidence="1">
    <location>
        <begin position="27"/>
        <end position="37"/>
    </location>
</feature>
<dbReference type="GO" id="GO:0005846">
    <property type="term" value="C:nuclear cap binding complex"/>
    <property type="evidence" value="ECO:0007669"/>
    <property type="project" value="InterPro"/>
</dbReference>
<dbReference type="FunFam" id="1.25.40.180:FF:000079">
    <property type="entry name" value="Related to cap binding protein 80 (Cbp80)"/>
    <property type="match status" value="1"/>
</dbReference>
<dbReference type="AlphaFoldDB" id="A0A2C5XL02"/>
<dbReference type="PANTHER" id="PTHR12412">
    <property type="entry name" value="CAP BINDING PROTEIN"/>
    <property type="match status" value="1"/>
</dbReference>
<dbReference type="GO" id="GO:0003729">
    <property type="term" value="F:mRNA binding"/>
    <property type="evidence" value="ECO:0007669"/>
    <property type="project" value="TreeGrafter"/>
</dbReference>
<keyword evidence="5" id="KW-1185">Reference proteome</keyword>
<dbReference type="GO" id="GO:0000339">
    <property type="term" value="F:RNA cap binding"/>
    <property type="evidence" value="ECO:0007669"/>
    <property type="project" value="InterPro"/>
</dbReference>
<dbReference type="FunFam" id="1.25.40.180:FF:000035">
    <property type="entry name" value="snRNA cap binding complex subunit (Gcr3)"/>
    <property type="match status" value="1"/>
</dbReference>
<dbReference type="GO" id="GO:0006406">
    <property type="term" value="P:mRNA export from nucleus"/>
    <property type="evidence" value="ECO:0007669"/>
    <property type="project" value="InterPro"/>
</dbReference>
<dbReference type="InterPro" id="IPR027159">
    <property type="entry name" value="CBP80"/>
</dbReference>
<dbReference type="Pfam" id="PF09088">
    <property type="entry name" value="MIF4G_like"/>
    <property type="match status" value="1"/>
</dbReference>
<gene>
    <name evidence="4" type="ORF">CDD80_2029</name>
</gene>